<dbReference type="AlphaFoldDB" id="A0A9W8AK06"/>
<dbReference type="EMBL" id="JANBPY010003783">
    <property type="protein sequence ID" value="KAJ1950248.1"/>
    <property type="molecule type" value="Genomic_DNA"/>
</dbReference>
<accession>A0A9W8AK06</accession>
<reference evidence="2" key="1">
    <citation type="submission" date="2022-07" db="EMBL/GenBank/DDBJ databases">
        <title>Phylogenomic reconstructions and comparative analyses of Kickxellomycotina fungi.</title>
        <authorList>
            <person name="Reynolds N.K."/>
            <person name="Stajich J.E."/>
            <person name="Barry K."/>
            <person name="Grigoriev I.V."/>
            <person name="Crous P."/>
            <person name="Smith M.E."/>
        </authorList>
    </citation>
    <scope>NUCLEOTIDE SEQUENCE</scope>
    <source>
        <strain evidence="2">RSA 1196</strain>
    </source>
</reference>
<keyword evidence="3" id="KW-1185">Reference proteome</keyword>
<organism evidence="2 3">
    <name type="scientific">Dispira parvispora</name>
    <dbReference type="NCBI Taxonomy" id="1520584"/>
    <lineage>
        <taxon>Eukaryota</taxon>
        <taxon>Fungi</taxon>
        <taxon>Fungi incertae sedis</taxon>
        <taxon>Zoopagomycota</taxon>
        <taxon>Kickxellomycotina</taxon>
        <taxon>Dimargaritomycetes</taxon>
        <taxon>Dimargaritales</taxon>
        <taxon>Dimargaritaceae</taxon>
        <taxon>Dispira</taxon>
    </lineage>
</organism>
<dbReference type="Proteomes" id="UP001150925">
    <property type="component" value="Unassembled WGS sequence"/>
</dbReference>
<feature type="compositionally biased region" description="Basic and acidic residues" evidence="1">
    <location>
        <begin position="9"/>
        <end position="19"/>
    </location>
</feature>
<feature type="region of interest" description="Disordered" evidence="1">
    <location>
        <begin position="1"/>
        <end position="21"/>
    </location>
</feature>
<evidence type="ECO:0000313" key="3">
    <source>
        <dbReference type="Proteomes" id="UP001150925"/>
    </source>
</evidence>
<sequence>MDTQPSSSPDKRFCKEPTRNPDFSESVVVSAITTTALAASVTSTAGQPHPELSNTTFLSHPSLPSGLVPTPATTPTPPAMSSVDLTRTPVSLLLESDHLAEHILKQLSNDQLRRLVQLSQKIYRDKTGTSETVTTGDLTIPIEVSTSLDQLHLQSTAFVDSGETLYPFPS</sequence>
<comment type="caution">
    <text evidence="2">The sequence shown here is derived from an EMBL/GenBank/DDBJ whole genome shotgun (WGS) entry which is preliminary data.</text>
</comment>
<proteinExistence type="predicted"/>
<protein>
    <submittedName>
        <fullName evidence="2">Uncharacterized protein</fullName>
    </submittedName>
</protein>
<feature type="region of interest" description="Disordered" evidence="1">
    <location>
        <begin position="42"/>
        <end position="82"/>
    </location>
</feature>
<name>A0A9W8AK06_9FUNG</name>
<gene>
    <name evidence="2" type="ORF">IWQ62_006601</name>
</gene>
<evidence type="ECO:0000256" key="1">
    <source>
        <dbReference type="SAM" id="MobiDB-lite"/>
    </source>
</evidence>
<evidence type="ECO:0000313" key="2">
    <source>
        <dbReference type="EMBL" id="KAJ1950248.1"/>
    </source>
</evidence>
<feature type="non-terminal residue" evidence="2">
    <location>
        <position position="170"/>
    </location>
</feature>